<dbReference type="CDD" id="cd06089">
    <property type="entry name" value="KOW_RPL26"/>
    <property type="match status" value="1"/>
</dbReference>
<evidence type="ECO:0000256" key="4">
    <source>
        <dbReference type="ARBA" id="ARBA00022980"/>
    </source>
</evidence>
<dbReference type="InterPro" id="IPR041988">
    <property type="entry name" value="Ribosomal_uL24_KOW"/>
</dbReference>
<keyword evidence="3 8" id="KW-0694">RNA-binding</keyword>
<dbReference type="FunFam" id="2.30.30.30:FF:000004">
    <property type="entry name" value="50S ribosomal protein L24"/>
    <property type="match status" value="1"/>
</dbReference>
<dbReference type="AlphaFoldDB" id="A0A557SM58"/>
<evidence type="ECO:0000256" key="8">
    <source>
        <dbReference type="HAMAP-Rule" id="MF_01326"/>
    </source>
</evidence>
<sequence length="104" mass="11357">MRKIKKGDQVVVLTGKDKGKQGTVLTVVDEKVIVENINIVKKHTKANPGKGEQGGILDKEMPIDASNVAVYNPNTGKADRIGIKILEDGRKVRYFKSNGEVVDI</sequence>
<dbReference type="InterPro" id="IPR005824">
    <property type="entry name" value="KOW"/>
</dbReference>
<dbReference type="InterPro" id="IPR014722">
    <property type="entry name" value="Rib_uL2_dom2"/>
</dbReference>
<reference evidence="11 12" key="1">
    <citation type="submission" date="2019-07" db="EMBL/GenBank/DDBJ databases">
        <title>The pathways for chlorine oxyanion respiration interact through the shared metabolite chlorate.</title>
        <authorList>
            <person name="Barnum T.P."/>
            <person name="Cheng Y."/>
            <person name="Hill K.A."/>
            <person name="Lucas L.N."/>
            <person name="Carlson H.K."/>
            <person name="Coates J.D."/>
        </authorList>
    </citation>
    <scope>NUCLEOTIDE SEQUENCE [LARGE SCALE GENOMIC DNA]</scope>
    <source>
        <strain evidence="11 12">BK-1</strain>
    </source>
</reference>
<dbReference type="GO" id="GO:0019843">
    <property type="term" value="F:rRNA binding"/>
    <property type="evidence" value="ECO:0007669"/>
    <property type="project" value="UniProtKB-UniRule"/>
</dbReference>
<dbReference type="RefSeq" id="WP_144357340.1">
    <property type="nucleotide sequence ID" value="NZ_VMNH01000003.1"/>
</dbReference>
<dbReference type="PROSITE" id="PS01108">
    <property type="entry name" value="RIBOSOMAL_L24"/>
    <property type="match status" value="1"/>
</dbReference>
<organism evidence="11 12">
    <name type="scientific">Sedimenticola selenatireducens</name>
    <dbReference type="NCBI Taxonomy" id="191960"/>
    <lineage>
        <taxon>Bacteria</taxon>
        <taxon>Pseudomonadati</taxon>
        <taxon>Pseudomonadota</taxon>
        <taxon>Gammaproteobacteria</taxon>
        <taxon>Chromatiales</taxon>
        <taxon>Sedimenticolaceae</taxon>
        <taxon>Sedimenticola</taxon>
    </lineage>
</organism>
<name>A0A557SM58_9GAMM</name>
<evidence type="ECO:0000256" key="5">
    <source>
        <dbReference type="ARBA" id="ARBA00023274"/>
    </source>
</evidence>
<comment type="subunit">
    <text evidence="8">Part of the 50S ribosomal subunit.</text>
</comment>
<evidence type="ECO:0000256" key="3">
    <source>
        <dbReference type="ARBA" id="ARBA00022884"/>
    </source>
</evidence>
<evidence type="ECO:0000313" key="11">
    <source>
        <dbReference type="EMBL" id="TVO78494.1"/>
    </source>
</evidence>
<keyword evidence="4 8" id="KW-0689">Ribosomal protein</keyword>
<dbReference type="Pfam" id="PF17136">
    <property type="entry name" value="ribosomal_L24"/>
    <property type="match status" value="1"/>
</dbReference>
<dbReference type="SMART" id="SM00739">
    <property type="entry name" value="KOW"/>
    <property type="match status" value="1"/>
</dbReference>
<dbReference type="OrthoDB" id="9807419at2"/>
<protein>
    <recommendedName>
        <fullName evidence="6 8">Large ribosomal subunit protein uL24</fullName>
    </recommendedName>
</protein>
<gene>
    <name evidence="8 11" type="primary">rplX</name>
    <name evidence="11" type="ORF">FHP88_01070</name>
</gene>
<keyword evidence="5 8" id="KW-0687">Ribonucleoprotein</keyword>
<feature type="domain" description="KOW" evidence="10">
    <location>
        <begin position="3"/>
        <end position="30"/>
    </location>
</feature>
<dbReference type="GO" id="GO:0005840">
    <property type="term" value="C:ribosome"/>
    <property type="evidence" value="ECO:0007669"/>
    <property type="project" value="UniProtKB-KW"/>
</dbReference>
<dbReference type="Proteomes" id="UP000316649">
    <property type="component" value="Unassembled WGS sequence"/>
</dbReference>
<dbReference type="SUPFAM" id="SSF50104">
    <property type="entry name" value="Translation proteins SH3-like domain"/>
    <property type="match status" value="1"/>
</dbReference>
<dbReference type="GO" id="GO:0006412">
    <property type="term" value="P:translation"/>
    <property type="evidence" value="ECO:0007669"/>
    <property type="project" value="UniProtKB-UniRule"/>
</dbReference>
<dbReference type="PANTHER" id="PTHR12903">
    <property type="entry name" value="MITOCHONDRIAL RIBOSOMAL PROTEIN L24"/>
    <property type="match status" value="1"/>
</dbReference>
<evidence type="ECO:0000256" key="6">
    <source>
        <dbReference type="ARBA" id="ARBA00035206"/>
    </source>
</evidence>
<evidence type="ECO:0000313" key="12">
    <source>
        <dbReference type="Proteomes" id="UP000316649"/>
    </source>
</evidence>
<comment type="similarity">
    <text evidence="1 8 9">Belongs to the universal ribosomal protein uL24 family.</text>
</comment>
<dbReference type="HAMAP" id="MF_01326_B">
    <property type="entry name" value="Ribosomal_uL24_B"/>
    <property type="match status" value="1"/>
</dbReference>
<comment type="function">
    <text evidence="8">One of two assembly initiator proteins, it binds directly to the 5'-end of the 23S rRNA, where it nucleates assembly of the 50S subunit.</text>
</comment>
<evidence type="ECO:0000256" key="7">
    <source>
        <dbReference type="ARBA" id="ARBA00058688"/>
    </source>
</evidence>
<dbReference type="EMBL" id="VMNH01000003">
    <property type="protein sequence ID" value="TVO78494.1"/>
    <property type="molecule type" value="Genomic_DNA"/>
</dbReference>
<comment type="caution">
    <text evidence="11">The sequence shown here is derived from an EMBL/GenBank/DDBJ whole genome shotgun (WGS) entry which is preliminary data.</text>
</comment>
<dbReference type="Pfam" id="PF00467">
    <property type="entry name" value="KOW"/>
    <property type="match status" value="1"/>
</dbReference>
<dbReference type="GO" id="GO:0003735">
    <property type="term" value="F:structural constituent of ribosome"/>
    <property type="evidence" value="ECO:0007669"/>
    <property type="project" value="InterPro"/>
</dbReference>
<dbReference type="GO" id="GO:1990904">
    <property type="term" value="C:ribonucleoprotein complex"/>
    <property type="evidence" value="ECO:0007669"/>
    <property type="project" value="UniProtKB-KW"/>
</dbReference>
<keyword evidence="2 8" id="KW-0699">rRNA-binding</keyword>
<comment type="function">
    <text evidence="7 8">One of the proteins that surrounds the polypeptide exit tunnel on the outside of the subunit.</text>
</comment>
<dbReference type="InterPro" id="IPR005825">
    <property type="entry name" value="Ribosomal_uL24_CS"/>
</dbReference>
<keyword evidence="12" id="KW-1185">Reference proteome</keyword>
<dbReference type="InterPro" id="IPR057264">
    <property type="entry name" value="Ribosomal_uL24_C"/>
</dbReference>
<dbReference type="NCBIfam" id="TIGR01079">
    <property type="entry name" value="rplX_bact"/>
    <property type="match status" value="1"/>
</dbReference>
<evidence type="ECO:0000256" key="2">
    <source>
        <dbReference type="ARBA" id="ARBA00022730"/>
    </source>
</evidence>
<proteinExistence type="inferred from homology"/>
<evidence type="ECO:0000256" key="1">
    <source>
        <dbReference type="ARBA" id="ARBA00010618"/>
    </source>
</evidence>
<dbReference type="Gene3D" id="2.30.30.30">
    <property type="match status" value="1"/>
</dbReference>
<evidence type="ECO:0000259" key="10">
    <source>
        <dbReference type="SMART" id="SM00739"/>
    </source>
</evidence>
<evidence type="ECO:0000256" key="9">
    <source>
        <dbReference type="RuleBase" id="RU003477"/>
    </source>
</evidence>
<dbReference type="InterPro" id="IPR008991">
    <property type="entry name" value="Translation_prot_SH3-like_sf"/>
</dbReference>
<dbReference type="InterPro" id="IPR003256">
    <property type="entry name" value="Ribosomal_uL24"/>
</dbReference>
<accession>A0A557SM58</accession>